<dbReference type="InterPro" id="IPR042360">
    <property type="entry name" value="AIMP2"/>
</dbReference>
<comment type="subcellular location">
    <subcellularLocation>
        <location evidence="2">Cytoplasm</location>
        <location evidence="2">Cytosol</location>
    </subcellularLocation>
    <subcellularLocation>
        <location evidence="1">Nucleus</location>
    </subcellularLocation>
</comment>
<keyword evidence="6" id="KW-0175">Coiled coil</keyword>
<reference evidence="9 10" key="1">
    <citation type="journal article" date="2023" name="Arcadia Sci">
        <title>De novo assembly of a long-read Amblyomma americanum tick genome.</title>
        <authorList>
            <person name="Chou S."/>
            <person name="Poskanzer K.E."/>
            <person name="Rollins M."/>
            <person name="Thuy-Boun P.S."/>
        </authorList>
    </citation>
    <scope>NUCLEOTIDE SEQUENCE [LARGE SCALE GENOMIC DNA]</scope>
    <source>
        <strain evidence="9">F_SG_1</strain>
        <tissue evidence="9">Salivary glands</tissue>
    </source>
</reference>
<dbReference type="SUPFAM" id="SSF47616">
    <property type="entry name" value="GST C-terminal domain-like"/>
    <property type="match status" value="1"/>
</dbReference>
<dbReference type="Proteomes" id="UP001321473">
    <property type="component" value="Unassembled WGS sequence"/>
</dbReference>
<evidence type="ECO:0000313" key="9">
    <source>
        <dbReference type="EMBL" id="KAK8757506.1"/>
    </source>
</evidence>
<dbReference type="InterPro" id="IPR041503">
    <property type="entry name" value="AIMP2_thioredoxin"/>
</dbReference>
<dbReference type="PANTHER" id="PTHR13438:SF2">
    <property type="entry name" value="AMINOACYL TRNA SYNTHASE COMPLEX-INTERACTING MULTIFUNCTIONAL PROTEIN 2"/>
    <property type="match status" value="1"/>
</dbReference>
<evidence type="ECO:0000256" key="5">
    <source>
        <dbReference type="ARBA" id="ARBA00023242"/>
    </source>
</evidence>
<dbReference type="InterPro" id="IPR031889">
    <property type="entry name" value="AIMP2_LysRS-bd"/>
</dbReference>
<evidence type="ECO:0000256" key="6">
    <source>
        <dbReference type="SAM" id="Coils"/>
    </source>
</evidence>
<dbReference type="Gene3D" id="1.20.1050.130">
    <property type="match status" value="1"/>
</dbReference>
<evidence type="ECO:0000256" key="1">
    <source>
        <dbReference type="ARBA" id="ARBA00004123"/>
    </source>
</evidence>
<accession>A0AAQ4D4W6</accession>
<keyword evidence="10" id="KW-1185">Reference proteome</keyword>
<feature type="domain" description="AIMP2 lysyl-tRNA synthetase binding" evidence="7">
    <location>
        <begin position="20"/>
        <end position="53"/>
    </location>
</feature>
<dbReference type="Pfam" id="PF13410">
    <property type="entry name" value="GST_C_2"/>
    <property type="match status" value="1"/>
</dbReference>
<evidence type="ECO:0000259" key="8">
    <source>
        <dbReference type="Pfam" id="PF18569"/>
    </source>
</evidence>
<comment type="caution">
    <text evidence="9">The sequence shown here is derived from an EMBL/GenBank/DDBJ whole genome shotgun (WGS) entry which is preliminary data.</text>
</comment>
<gene>
    <name evidence="9" type="ORF">V5799_004861</name>
</gene>
<evidence type="ECO:0008006" key="11">
    <source>
        <dbReference type="Google" id="ProtNLM"/>
    </source>
</evidence>
<feature type="domain" description="AIMP2 thioredoxin-like" evidence="8">
    <location>
        <begin position="127"/>
        <end position="220"/>
    </location>
</feature>
<dbReference type="AlphaFoldDB" id="A0AAQ4D4W6"/>
<name>A0AAQ4D4W6_AMBAM</name>
<keyword evidence="4" id="KW-0648">Protein biosynthesis</keyword>
<protein>
    <recommendedName>
        <fullName evidence="11">Aminoacyl tRNA synthase complex-interacting multifunctional protein 2</fullName>
    </recommendedName>
</protein>
<evidence type="ECO:0000256" key="2">
    <source>
        <dbReference type="ARBA" id="ARBA00004514"/>
    </source>
</evidence>
<sequence length="340" mass="36788">MCEELALVPLNMASVPTGRMYRVKPIYKEIASVELPTCMYRVPSVYGETRAANIPNGEMPSSDTQDLVAELEQRQQQLLERLNHLRKLVENIKTSQPSKQQDSAGMVSAVATVSTSVPTAAGKRSSSLVDIVVSASPDNPPWSLWPLRRLLSRQKRVLLSCHTHSSVSELPSNLASLAAGPEKGISAAPRTSYDLALTLVWKQVDQDCEVMVSPLLQAAILGEVNLIRYLGRLLSPSYEAADAASATEVDHWLSLAHHGLIHGKNKEQQAVLKALNAQLGKTSYVLGSAPGLADIALWSALLQTNLSSGAPSNVKKWLKALATDPLFELPTCDASRVVLE</sequence>
<dbReference type="GO" id="GO:0017101">
    <property type="term" value="C:aminoacyl-tRNA synthetase multienzyme complex"/>
    <property type="evidence" value="ECO:0007669"/>
    <property type="project" value="InterPro"/>
</dbReference>
<dbReference type="Pfam" id="PF18569">
    <property type="entry name" value="Thioredoxin_16"/>
    <property type="match status" value="1"/>
</dbReference>
<evidence type="ECO:0000313" key="10">
    <source>
        <dbReference type="Proteomes" id="UP001321473"/>
    </source>
</evidence>
<dbReference type="PANTHER" id="PTHR13438">
    <property type="entry name" value="AMINOACYL TRNA SYNTHASE COMPLEX-INTERACTING MULTIFUNCTIONAL PROTEIN"/>
    <property type="match status" value="1"/>
</dbReference>
<feature type="coiled-coil region" evidence="6">
    <location>
        <begin position="61"/>
        <end position="88"/>
    </location>
</feature>
<keyword evidence="3" id="KW-0963">Cytoplasm</keyword>
<organism evidence="9 10">
    <name type="scientific">Amblyomma americanum</name>
    <name type="common">Lone star tick</name>
    <dbReference type="NCBI Taxonomy" id="6943"/>
    <lineage>
        <taxon>Eukaryota</taxon>
        <taxon>Metazoa</taxon>
        <taxon>Ecdysozoa</taxon>
        <taxon>Arthropoda</taxon>
        <taxon>Chelicerata</taxon>
        <taxon>Arachnida</taxon>
        <taxon>Acari</taxon>
        <taxon>Parasitiformes</taxon>
        <taxon>Ixodida</taxon>
        <taxon>Ixodoidea</taxon>
        <taxon>Ixodidae</taxon>
        <taxon>Amblyomminae</taxon>
        <taxon>Amblyomma</taxon>
    </lineage>
</organism>
<dbReference type="Pfam" id="PF16780">
    <property type="entry name" value="AIMP2_LysRS_bd"/>
    <property type="match status" value="1"/>
</dbReference>
<proteinExistence type="predicted"/>
<evidence type="ECO:0000256" key="4">
    <source>
        <dbReference type="ARBA" id="ARBA00022917"/>
    </source>
</evidence>
<keyword evidence="5" id="KW-0539">Nucleus</keyword>
<dbReference type="GO" id="GO:0005634">
    <property type="term" value="C:nucleus"/>
    <property type="evidence" value="ECO:0007669"/>
    <property type="project" value="UniProtKB-SubCell"/>
</dbReference>
<dbReference type="EMBL" id="JARKHS020035150">
    <property type="protein sequence ID" value="KAK8757506.1"/>
    <property type="molecule type" value="Genomic_DNA"/>
</dbReference>
<dbReference type="GO" id="GO:0005829">
    <property type="term" value="C:cytosol"/>
    <property type="evidence" value="ECO:0007669"/>
    <property type="project" value="UniProtKB-SubCell"/>
</dbReference>
<evidence type="ECO:0000259" key="7">
    <source>
        <dbReference type="Pfam" id="PF16780"/>
    </source>
</evidence>
<evidence type="ECO:0000256" key="3">
    <source>
        <dbReference type="ARBA" id="ARBA00022490"/>
    </source>
</evidence>
<dbReference type="InterPro" id="IPR036282">
    <property type="entry name" value="Glutathione-S-Trfase_C_sf"/>
</dbReference>
<dbReference type="GO" id="GO:0006412">
    <property type="term" value="P:translation"/>
    <property type="evidence" value="ECO:0007669"/>
    <property type="project" value="UniProtKB-KW"/>
</dbReference>